<sequence>MIKITKKITNPNRLKFMKSRQFASVKLLHKIKFILLTSPLLLISAIQIAPSWADSRVNQHIQQFDQGTPQQRQQAVESLVDIGKPAISSLIQALEHQKAEVRVHAAIALSQMGEHATPALPALSRALRDEDKSVRVEAAKAFSSIGRRAMVPYLLVNLRHENPSVRYNAVHALTRLGKYSQSAVPTLINTLEKDKEAWVRLTAATALGGIGVNAVDSLPTLVRSMEEKDVSVRHNAA</sequence>
<keyword evidence="2" id="KW-0042">Antenna complex</keyword>
<comment type="similarity">
    <text evidence="1">Belongs to the CpcE/RpcE/PecE family.</text>
</comment>
<dbReference type="GO" id="GO:0030089">
    <property type="term" value="C:phycobilisome"/>
    <property type="evidence" value="ECO:0007669"/>
    <property type="project" value="UniProtKB-KW"/>
</dbReference>
<evidence type="ECO:0008006" key="8">
    <source>
        <dbReference type="Google" id="ProtNLM"/>
    </source>
</evidence>
<evidence type="ECO:0000256" key="4">
    <source>
        <dbReference type="ARBA" id="ARBA00023239"/>
    </source>
</evidence>
<evidence type="ECO:0000256" key="3">
    <source>
        <dbReference type="ARBA" id="ARBA00022738"/>
    </source>
</evidence>
<dbReference type="PANTHER" id="PTHR12697:SF5">
    <property type="entry name" value="DEOXYHYPUSINE HYDROXYLASE"/>
    <property type="match status" value="1"/>
</dbReference>
<evidence type="ECO:0000313" key="6">
    <source>
        <dbReference type="EMBL" id="PAX50977.1"/>
    </source>
</evidence>
<reference evidence="6 7" key="1">
    <citation type="submission" date="2017-08" db="EMBL/GenBank/DDBJ databases">
        <title>Draft genome sequence of filamentous cyanobacterium Calothrix elsteri CCALA 953.</title>
        <authorList>
            <person name="Gagunashvili A.N."/>
            <person name="Elster J."/>
            <person name="Andresson O.S."/>
        </authorList>
    </citation>
    <scope>NUCLEOTIDE SEQUENCE [LARGE SCALE GENOMIC DNA]</scope>
    <source>
        <strain evidence="6 7">CCALA 953</strain>
    </source>
</reference>
<dbReference type="InterPro" id="IPR016024">
    <property type="entry name" value="ARM-type_fold"/>
</dbReference>
<dbReference type="InterPro" id="IPR021133">
    <property type="entry name" value="HEAT_type_2"/>
</dbReference>
<evidence type="ECO:0000256" key="1">
    <source>
        <dbReference type="ARBA" id="ARBA00009299"/>
    </source>
</evidence>
<gene>
    <name evidence="6" type="ORF">CK510_27320</name>
</gene>
<comment type="caution">
    <text evidence="6">The sequence shown here is derived from an EMBL/GenBank/DDBJ whole genome shotgun (WGS) entry which is preliminary data.</text>
</comment>
<comment type="function">
    <text evidence="5">Catalyzes the hydroxylation of the N(6)-(4-aminobutyl)-L-lysine intermediate produced by deoxyhypusine synthase/DHPS on a critical lysine of the eukaryotic translation initiation factor 5A/eIF-5A. This is the second step of the post-translational modification of that lysine into an unusual amino acid residue named hypusine. Hypusination is unique to mature eIF-5A factor and is essential for its function.</text>
</comment>
<dbReference type="Proteomes" id="UP000218238">
    <property type="component" value="Unassembled WGS sequence"/>
</dbReference>
<dbReference type="Pfam" id="PF13646">
    <property type="entry name" value="HEAT_2"/>
    <property type="match status" value="2"/>
</dbReference>
<protein>
    <recommendedName>
        <fullName evidence="8">PBS lyase</fullName>
    </recommendedName>
</protein>
<keyword evidence="4" id="KW-0456">Lyase</keyword>
<dbReference type="Gene3D" id="1.25.10.10">
    <property type="entry name" value="Leucine-rich Repeat Variant"/>
    <property type="match status" value="2"/>
</dbReference>
<keyword evidence="3" id="KW-0605">Phycobilisome</keyword>
<dbReference type="SMART" id="SM00567">
    <property type="entry name" value="EZ_HEAT"/>
    <property type="match status" value="5"/>
</dbReference>
<organism evidence="6 7">
    <name type="scientific">Brunnivagina elsteri CCALA 953</name>
    <dbReference type="NCBI Taxonomy" id="987040"/>
    <lineage>
        <taxon>Bacteria</taxon>
        <taxon>Bacillati</taxon>
        <taxon>Cyanobacteriota</taxon>
        <taxon>Cyanophyceae</taxon>
        <taxon>Nostocales</taxon>
        <taxon>Calotrichaceae</taxon>
        <taxon>Brunnivagina</taxon>
    </lineage>
</organism>
<dbReference type="InterPro" id="IPR004155">
    <property type="entry name" value="PBS_lyase_HEAT"/>
</dbReference>
<evidence type="ECO:0000313" key="7">
    <source>
        <dbReference type="Proteomes" id="UP000218238"/>
    </source>
</evidence>
<keyword evidence="7" id="KW-1185">Reference proteome</keyword>
<name>A0A2A2TB40_9CYAN</name>
<dbReference type="SUPFAM" id="SSF48371">
    <property type="entry name" value="ARM repeat"/>
    <property type="match status" value="1"/>
</dbReference>
<accession>A0A2A2TB40</accession>
<proteinExistence type="inferred from homology"/>
<dbReference type="EMBL" id="NTFS01000507">
    <property type="protein sequence ID" value="PAX50977.1"/>
    <property type="molecule type" value="Genomic_DNA"/>
</dbReference>
<feature type="non-terminal residue" evidence="6">
    <location>
        <position position="237"/>
    </location>
</feature>
<dbReference type="InterPro" id="IPR011989">
    <property type="entry name" value="ARM-like"/>
</dbReference>
<dbReference type="PROSITE" id="PS50077">
    <property type="entry name" value="HEAT_REPEAT"/>
    <property type="match status" value="1"/>
</dbReference>
<dbReference type="AlphaFoldDB" id="A0A2A2TB40"/>
<dbReference type="GO" id="GO:0016491">
    <property type="term" value="F:oxidoreductase activity"/>
    <property type="evidence" value="ECO:0007669"/>
    <property type="project" value="TreeGrafter"/>
</dbReference>
<dbReference type="PANTHER" id="PTHR12697">
    <property type="entry name" value="PBS LYASE HEAT-LIKE PROTEIN"/>
    <property type="match status" value="1"/>
</dbReference>
<evidence type="ECO:0000256" key="2">
    <source>
        <dbReference type="ARBA" id="ARBA00022549"/>
    </source>
</evidence>
<evidence type="ECO:0000256" key="5">
    <source>
        <dbReference type="ARBA" id="ARBA00045876"/>
    </source>
</evidence>
<dbReference type="GO" id="GO:0016829">
    <property type="term" value="F:lyase activity"/>
    <property type="evidence" value="ECO:0007669"/>
    <property type="project" value="UniProtKB-KW"/>
</dbReference>